<evidence type="ECO:0000256" key="4">
    <source>
        <dbReference type="ARBA" id="ARBA00004406"/>
    </source>
</evidence>
<dbReference type="GO" id="GO:0005789">
    <property type="term" value="C:endoplasmic reticulum membrane"/>
    <property type="evidence" value="ECO:0007669"/>
    <property type="project" value="UniProtKB-SubCell"/>
</dbReference>
<evidence type="ECO:0000256" key="9">
    <source>
        <dbReference type="ARBA" id="ARBA00022848"/>
    </source>
</evidence>
<dbReference type="AlphaFoldDB" id="A0ABD0Z4G8"/>
<dbReference type="EMBL" id="JBFDAA010000005">
    <property type="protein sequence ID" value="KAL1132418.1"/>
    <property type="molecule type" value="Genomic_DNA"/>
</dbReference>
<name>A0ABD0Z4G8_9HEMI</name>
<feature type="transmembrane region" description="Helical" evidence="14">
    <location>
        <begin position="285"/>
        <end position="309"/>
    </location>
</feature>
<dbReference type="SUPFAM" id="SSF48264">
    <property type="entry name" value="Cytochrome P450"/>
    <property type="match status" value="1"/>
</dbReference>
<keyword evidence="16" id="KW-1185">Reference proteome</keyword>
<keyword evidence="13 14" id="KW-0472">Membrane</keyword>
<evidence type="ECO:0008006" key="17">
    <source>
        <dbReference type="Google" id="ProtNLM"/>
    </source>
</evidence>
<organism evidence="15 16">
    <name type="scientific">Ranatra chinensis</name>
    <dbReference type="NCBI Taxonomy" id="642074"/>
    <lineage>
        <taxon>Eukaryota</taxon>
        <taxon>Metazoa</taxon>
        <taxon>Ecdysozoa</taxon>
        <taxon>Arthropoda</taxon>
        <taxon>Hexapoda</taxon>
        <taxon>Insecta</taxon>
        <taxon>Pterygota</taxon>
        <taxon>Neoptera</taxon>
        <taxon>Paraneoptera</taxon>
        <taxon>Hemiptera</taxon>
        <taxon>Heteroptera</taxon>
        <taxon>Panheteroptera</taxon>
        <taxon>Nepomorpha</taxon>
        <taxon>Nepidae</taxon>
        <taxon>Ranatrinae</taxon>
        <taxon>Ranatra</taxon>
    </lineage>
</organism>
<feature type="transmembrane region" description="Helical" evidence="14">
    <location>
        <begin position="214"/>
        <end position="234"/>
    </location>
</feature>
<dbReference type="InterPro" id="IPR001128">
    <property type="entry name" value="Cyt_P450"/>
</dbReference>
<dbReference type="PANTHER" id="PTHR24292">
    <property type="entry name" value="CYTOCHROME P450"/>
    <property type="match status" value="1"/>
</dbReference>
<gene>
    <name evidence="15" type="ORF">AAG570_010373</name>
</gene>
<dbReference type="Proteomes" id="UP001558652">
    <property type="component" value="Unassembled WGS sequence"/>
</dbReference>
<comment type="function">
    <text evidence="2">May be involved in the metabolism of insect hormones and in the breakdown of synthetic insecticides.</text>
</comment>
<keyword evidence="14" id="KW-1133">Transmembrane helix</keyword>
<dbReference type="GO" id="GO:0004497">
    <property type="term" value="F:monooxygenase activity"/>
    <property type="evidence" value="ECO:0007669"/>
    <property type="project" value="UniProtKB-KW"/>
</dbReference>
<sequence length="355" mass="41472">MWFDLVLVCLTLGIILYLWLTWHHDYWKKCGVRYLEPSLFFGNLKDVILLKNNIGVIYDKIYWSKPEEPAVGIFNLRQPQLVIRSFELMKQVLVKDFNSFHDNVFYVDKDDDPILGNSPFVTRGESWKTSRAIHTPAMTTVKLKVMVPLMKDVCKDMIDYVMKNLDKTLDGKYFCGQFTTDVVASCVYGVTSNSFKDPNAAFRQMSKKVFAPTLRTNLAFMLSLFAPSIAKIIFVPNDVSEFFKQLIKQTYEYRIKNGVTRNDFLQQLINENEKRDKPVYTDDEIVAFTMTFFFDGYETTSILIIYILYELALRKDIQTRLREEIQSSFKNLDDLEYDSLHNLPYLDAVISGEYQ</sequence>
<evidence type="ECO:0000256" key="6">
    <source>
        <dbReference type="ARBA" id="ARBA00022617"/>
    </source>
</evidence>
<feature type="transmembrane region" description="Helical" evidence="14">
    <location>
        <begin position="5"/>
        <end position="22"/>
    </location>
</feature>
<dbReference type="PANTHER" id="PTHR24292:SF84">
    <property type="entry name" value="CYTOCHROME P450 28A5-RELATED"/>
    <property type="match status" value="1"/>
</dbReference>
<dbReference type="GO" id="GO:0046872">
    <property type="term" value="F:metal ion binding"/>
    <property type="evidence" value="ECO:0007669"/>
    <property type="project" value="UniProtKB-KW"/>
</dbReference>
<evidence type="ECO:0000256" key="10">
    <source>
        <dbReference type="ARBA" id="ARBA00023002"/>
    </source>
</evidence>
<evidence type="ECO:0000313" key="15">
    <source>
        <dbReference type="EMBL" id="KAL1132418.1"/>
    </source>
</evidence>
<evidence type="ECO:0000256" key="8">
    <source>
        <dbReference type="ARBA" id="ARBA00022824"/>
    </source>
</evidence>
<evidence type="ECO:0000256" key="7">
    <source>
        <dbReference type="ARBA" id="ARBA00022723"/>
    </source>
</evidence>
<dbReference type="Gene3D" id="1.10.630.10">
    <property type="entry name" value="Cytochrome P450"/>
    <property type="match status" value="1"/>
</dbReference>
<keyword evidence="8" id="KW-0256">Endoplasmic reticulum</keyword>
<dbReference type="InterPro" id="IPR050476">
    <property type="entry name" value="Insect_CytP450_Detox"/>
</dbReference>
<comment type="subcellular location">
    <subcellularLocation>
        <location evidence="4">Endoplasmic reticulum membrane</location>
        <topology evidence="4">Peripheral membrane protein</topology>
    </subcellularLocation>
    <subcellularLocation>
        <location evidence="3">Microsome membrane</location>
        <topology evidence="3">Peripheral membrane protein</topology>
    </subcellularLocation>
</comment>
<evidence type="ECO:0000313" key="16">
    <source>
        <dbReference type="Proteomes" id="UP001558652"/>
    </source>
</evidence>
<keyword evidence="10" id="KW-0560">Oxidoreductase</keyword>
<comment type="similarity">
    <text evidence="5">Belongs to the cytochrome P450 family.</text>
</comment>
<evidence type="ECO:0000256" key="11">
    <source>
        <dbReference type="ARBA" id="ARBA00023004"/>
    </source>
</evidence>
<keyword evidence="6" id="KW-0349">Heme</keyword>
<evidence type="ECO:0000256" key="13">
    <source>
        <dbReference type="ARBA" id="ARBA00023136"/>
    </source>
</evidence>
<accession>A0ABD0Z4G8</accession>
<evidence type="ECO:0000256" key="5">
    <source>
        <dbReference type="ARBA" id="ARBA00010617"/>
    </source>
</evidence>
<evidence type="ECO:0000256" key="12">
    <source>
        <dbReference type="ARBA" id="ARBA00023033"/>
    </source>
</evidence>
<evidence type="ECO:0000256" key="14">
    <source>
        <dbReference type="SAM" id="Phobius"/>
    </source>
</evidence>
<keyword evidence="14" id="KW-0812">Transmembrane</keyword>
<dbReference type="InterPro" id="IPR036396">
    <property type="entry name" value="Cyt_P450_sf"/>
</dbReference>
<comment type="caution">
    <text evidence="15">The sequence shown here is derived from an EMBL/GenBank/DDBJ whole genome shotgun (WGS) entry which is preliminary data.</text>
</comment>
<keyword evidence="7" id="KW-0479">Metal-binding</keyword>
<dbReference type="PRINTS" id="PR00464">
    <property type="entry name" value="EP450II"/>
</dbReference>
<proteinExistence type="inferred from homology"/>
<protein>
    <recommendedName>
        <fullName evidence="17">Cytochrome P450</fullName>
    </recommendedName>
</protein>
<evidence type="ECO:0000256" key="3">
    <source>
        <dbReference type="ARBA" id="ARBA00004174"/>
    </source>
</evidence>
<keyword evidence="11" id="KW-0408">Iron</keyword>
<keyword evidence="9" id="KW-0492">Microsome</keyword>
<evidence type="ECO:0000256" key="2">
    <source>
        <dbReference type="ARBA" id="ARBA00003690"/>
    </source>
</evidence>
<dbReference type="InterPro" id="IPR002402">
    <property type="entry name" value="Cyt_P450_E_grp-II"/>
</dbReference>
<dbReference type="Pfam" id="PF00067">
    <property type="entry name" value="p450"/>
    <property type="match status" value="1"/>
</dbReference>
<comment type="cofactor">
    <cofactor evidence="1">
        <name>heme</name>
        <dbReference type="ChEBI" id="CHEBI:30413"/>
    </cofactor>
</comment>
<evidence type="ECO:0000256" key="1">
    <source>
        <dbReference type="ARBA" id="ARBA00001971"/>
    </source>
</evidence>
<reference evidence="15 16" key="1">
    <citation type="submission" date="2024-07" db="EMBL/GenBank/DDBJ databases">
        <title>Chromosome-level genome assembly of the water stick insect Ranatra chinensis (Heteroptera: Nepidae).</title>
        <authorList>
            <person name="Liu X."/>
        </authorList>
    </citation>
    <scope>NUCLEOTIDE SEQUENCE [LARGE SCALE GENOMIC DNA]</scope>
    <source>
        <strain evidence="15">Cailab_2021Rc</strain>
        <tissue evidence="15">Muscle</tissue>
    </source>
</reference>
<keyword evidence="12" id="KW-0503">Monooxygenase</keyword>